<evidence type="ECO:0000313" key="2">
    <source>
        <dbReference type="Proteomes" id="UP001318040"/>
    </source>
</evidence>
<feature type="compositionally biased region" description="Basic and acidic residues" evidence="1">
    <location>
        <begin position="344"/>
        <end position="358"/>
    </location>
</feature>
<gene>
    <name evidence="3" type="primary">LOC116944340</name>
</gene>
<feature type="region of interest" description="Disordered" evidence="1">
    <location>
        <begin position="446"/>
        <end position="489"/>
    </location>
</feature>
<keyword evidence="2" id="KW-1185">Reference proteome</keyword>
<accession>A0AAJ7T9K5</accession>
<feature type="compositionally biased region" description="Acidic residues" evidence="1">
    <location>
        <begin position="128"/>
        <end position="140"/>
    </location>
</feature>
<evidence type="ECO:0000313" key="3">
    <source>
        <dbReference type="RefSeq" id="XP_032813792.1"/>
    </source>
</evidence>
<feature type="compositionally biased region" description="Low complexity" evidence="1">
    <location>
        <begin position="333"/>
        <end position="343"/>
    </location>
</feature>
<name>A0AAJ7T9K5_PETMA</name>
<dbReference type="AlphaFoldDB" id="A0AAJ7T9K5"/>
<feature type="compositionally biased region" description="Basic and acidic residues" evidence="1">
    <location>
        <begin position="1"/>
        <end position="116"/>
    </location>
</feature>
<evidence type="ECO:0000256" key="1">
    <source>
        <dbReference type="SAM" id="MobiDB-lite"/>
    </source>
</evidence>
<dbReference type="KEGG" id="pmrn:116944340"/>
<proteinExistence type="predicted"/>
<sequence length="489" mass="54871">MKRVEEEMKMEERKREKERVEEERKKKEEMKMEEERKREKKRVEEKKVEEEMKRMKRVEEEIKTEERKKKEEKEEKKREEERKKEERKRMEEELKRDQERKMEMKREEERKMEVKRVPPAPLAREEPRGDEEEEREEDEEGTGKGAEGSPAITEGRLGAIPEEVEPVEGNEVSGGILSPAKEGMMPHRGRVEVVEEEDEEMSPDEGSPVEEEVSRALGSRETTSSSDEEELVTTRVIRRRVIIKGEDVTDMPTDSVTEEQFTDEFGNIVTRKVTRKIIRRILSPDTGPTTGGLLDPSCHAQPGTVAASLTVGSSPTVGSPGTQRGAAEVSDSGGDAAPTTADAGGRERRVEGGDDIGERRSHVYKRTVVHADERHSGVLLTECSGGEAVMTRAVSDSVVTGSHAERRHGDPALTMDLSGAHLDFQQALLYAGAPPHVGDVDLLESTETVNPDGSTTTRTRMRKSTSREHSRTRAPKASVLERPGEDSSG</sequence>
<reference evidence="3" key="1">
    <citation type="submission" date="2025-08" db="UniProtKB">
        <authorList>
            <consortium name="RefSeq"/>
        </authorList>
    </citation>
    <scope>IDENTIFICATION</scope>
    <source>
        <tissue evidence="3">Sperm</tissue>
    </source>
</reference>
<feature type="compositionally biased region" description="Acidic residues" evidence="1">
    <location>
        <begin position="194"/>
        <end position="211"/>
    </location>
</feature>
<dbReference type="RefSeq" id="XP_032813792.1">
    <property type="nucleotide sequence ID" value="XM_032957901.1"/>
</dbReference>
<dbReference type="Proteomes" id="UP001318040">
    <property type="component" value="Chromosome 21"/>
</dbReference>
<protein>
    <submittedName>
        <fullName evidence="3">Histone-lysine N-methyltransferase, H3 lysine-79 specific-like</fullName>
    </submittedName>
</protein>
<feature type="region of interest" description="Disordered" evidence="1">
    <location>
        <begin position="309"/>
        <end position="358"/>
    </location>
</feature>
<feature type="region of interest" description="Disordered" evidence="1">
    <location>
        <begin position="1"/>
        <end position="232"/>
    </location>
</feature>
<organism evidence="2 3">
    <name type="scientific">Petromyzon marinus</name>
    <name type="common">Sea lamprey</name>
    <dbReference type="NCBI Taxonomy" id="7757"/>
    <lineage>
        <taxon>Eukaryota</taxon>
        <taxon>Metazoa</taxon>
        <taxon>Chordata</taxon>
        <taxon>Craniata</taxon>
        <taxon>Vertebrata</taxon>
        <taxon>Cyclostomata</taxon>
        <taxon>Hyperoartia</taxon>
        <taxon>Petromyzontiformes</taxon>
        <taxon>Petromyzontidae</taxon>
        <taxon>Petromyzon</taxon>
    </lineage>
</organism>
<feature type="compositionally biased region" description="Polar residues" evidence="1">
    <location>
        <begin position="310"/>
        <end position="322"/>
    </location>
</feature>